<dbReference type="Proteomes" id="UP000595460">
    <property type="component" value="Chromosome"/>
</dbReference>
<reference evidence="2 3" key="1">
    <citation type="submission" date="2021-01" db="EMBL/GenBank/DDBJ databases">
        <title>Genome seq and assembly of Devosia sp. G19.</title>
        <authorList>
            <person name="Chhetri G."/>
        </authorList>
    </citation>
    <scope>NUCLEOTIDE SEQUENCE [LARGE SCALE GENOMIC DNA]</scope>
    <source>
        <strain evidence="2 3">G19</strain>
    </source>
</reference>
<dbReference type="RefSeq" id="WP_201653118.1">
    <property type="nucleotide sequence ID" value="NZ_CP068047.1"/>
</dbReference>
<evidence type="ECO:0000313" key="2">
    <source>
        <dbReference type="EMBL" id="QQR34782.1"/>
    </source>
</evidence>
<evidence type="ECO:0000313" key="3">
    <source>
        <dbReference type="Proteomes" id="UP000595460"/>
    </source>
</evidence>
<feature type="domain" description="DUF6894" evidence="1">
    <location>
        <begin position="3"/>
        <end position="68"/>
    </location>
</feature>
<sequence>MPRFFFNHLSPDGQRALDIDGLPLDSLNSALDEATFAAQGAVALADAPTRGEIEIEDEGRVVVARVPYRVSAEEEPGPSDAG</sequence>
<evidence type="ECO:0000259" key="1">
    <source>
        <dbReference type="Pfam" id="PF21834"/>
    </source>
</evidence>
<organism evidence="2 3">
    <name type="scientific">Devosia oryziradicis</name>
    <dbReference type="NCBI Taxonomy" id="2801335"/>
    <lineage>
        <taxon>Bacteria</taxon>
        <taxon>Pseudomonadati</taxon>
        <taxon>Pseudomonadota</taxon>
        <taxon>Alphaproteobacteria</taxon>
        <taxon>Hyphomicrobiales</taxon>
        <taxon>Devosiaceae</taxon>
        <taxon>Devosia</taxon>
    </lineage>
</organism>
<proteinExistence type="predicted"/>
<name>A0ABX7BVZ3_9HYPH</name>
<dbReference type="InterPro" id="IPR054189">
    <property type="entry name" value="DUF6894"/>
</dbReference>
<protein>
    <recommendedName>
        <fullName evidence="1">DUF6894 domain-containing protein</fullName>
    </recommendedName>
</protein>
<gene>
    <name evidence="2" type="ORF">JI749_10330</name>
</gene>
<keyword evidence="3" id="KW-1185">Reference proteome</keyword>
<dbReference type="EMBL" id="CP068047">
    <property type="protein sequence ID" value="QQR34782.1"/>
    <property type="molecule type" value="Genomic_DNA"/>
</dbReference>
<dbReference type="Pfam" id="PF21834">
    <property type="entry name" value="DUF6894"/>
    <property type="match status" value="1"/>
</dbReference>
<accession>A0ABX7BVZ3</accession>